<evidence type="ECO:0000313" key="5">
    <source>
        <dbReference type="EMBL" id="EFQ23018.1"/>
    </source>
</evidence>
<evidence type="ECO:0000313" key="6">
    <source>
        <dbReference type="Proteomes" id="UP000005096"/>
    </source>
</evidence>
<dbReference type="GO" id="GO:0004888">
    <property type="term" value="F:transmembrane signaling receptor activity"/>
    <property type="evidence" value="ECO:0007669"/>
    <property type="project" value="InterPro"/>
</dbReference>
<dbReference type="eggNOG" id="COG0840">
    <property type="taxonomic scope" value="Bacteria"/>
</dbReference>
<dbReference type="InterPro" id="IPR004090">
    <property type="entry name" value="Chemotax_Me-accpt_rcpt"/>
</dbReference>
<dbReference type="PANTHER" id="PTHR32089:SF112">
    <property type="entry name" value="LYSOZYME-LIKE PROTEIN-RELATED"/>
    <property type="match status" value="1"/>
</dbReference>
<keyword evidence="6" id="KW-1185">Reference proteome</keyword>
<dbReference type="PRINTS" id="PR00260">
    <property type="entry name" value="CHEMTRNSDUCR"/>
</dbReference>
<dbReference type="GO" id="GO:0016020">
    <property type="term" value="C:membrane"/>
    <property type="evidence" value="ECO:0007669"/>
    <property type="project" value="InterPro"/>
</dbReference>
<dbReference type="GO" id="GO:0007165">
    <property type="term" value="P:signal transduction"/>
    <property type="evidence" value="ECO:0007669"/>
    <property type="project" value="UniProtKB-KW"/>
</dbReference>
<dbReference type="SUPFAM" id="SSF58104">
    <property type="entry name" value="Methyl-accepting chemotaxis protein (MCP) signaling domain"/>
    <property type="match status" value="1"/>
</dbReference>
<dbReference type="EMBL" id="CM001022">
    <property type="protein sequence ID" value="EFQ23018.1"/>
    <property type="molecule type" value="Genomic_DNA"/>
</dbReference>
<dbReference type="SMART" id="SM00283">
    <property type="entry name" value="MA"/>
    <property type="match status" value="1"/>
</dbReference>
<name>E3D0J9_9BACT</name>
<proteinExistence type="inferred from homology"/>
<comment type="similarity">
    <text evidence="2">Belongs to the methyl-accepting chemotaxis (MCP) protein family.</text>
</comment>
<dbReference type="HOGENOM" id="CLU_000445_107_18_0"/>
<reference evidence="5 6" key="1">
    <citation type="journal article" date="2010" name="Stand. Genomic Sci.">
        <title>Non-contiguous finished genome sequence of Aminomonas paucivorans type strain (GLU-3).</title>
        <authorList>
            <person name="Pitluck S."/>
            <person name="Yasawong M."/>
            <person name="Held B."/>
            <person name="Lapidus A."/>
            <person name="Nolan M."/>
            <person name="Copeland A."/>
            <person name="Lucas S."/>
            <person name="Del Rio T.G."/>
            <person name="Tice H."/>
            <person name="Cheng J.F."/>
            <person name="Chertkov O."/>
            <person name="Goodwin L."/>
            <person name="Tapia R."/>
            <person name="Han C."/>
            <person name="Liolios K."/>
            <person name="Ivanova N."/>
            <person name="Mavromatis K."/>
            <person name="Ovchinnikova G."/>
            <person name="Pati A."/>
            <person name="Chen A."/>
            <person name="Palaniappan K."/>
            <person name="Land M."/>
            <person name="Hauser L."/>
            <person name="Chang Y.J."/>
            <person name="Jeffries C.D."/>
            <person name="Pukall R."/>
            <person name="Spring S."/>
            <person name="Rohde M."/>
            <person name="Sikorski J."/>
            <person name="Goker M."/>
            <person name="Woyke T."/>
            <person name="Bristow J."/>
            <person name="Eisen J.A."/>
            <person name="Markowitz V."/>
            <person name="Hugenholtz P."/>
            <person name="Kyrpides N.C."/>
            <person name="Klenk H.P."/>
        </authorList>
    </citation>
    <scope>NUCLEOTIDE SEQUENCE [LARGE SCALE GENOMIC DNA]</scope>
    <source>
        <strain evidence="5 6">DSM 12260</strain>
    </source>
</reference>
<sequence>MSDAPQVIRTLSASHFSSTVMNSFMSQLDEVLVRRVLEVQRELGDISDTFQNLSGLLSSIVGEFDRNSREARDSAERIHDMNLRLEEELRRSGTDLEGMNADVSRTVDATFETLNSFLEVEKISREIQKIAKQTNLLALNASIEAARAGEHGKGFAVVAQEVQKLAIESKEASEKISTRVLSISDQVREAMENIRRVSDLFGVIRGSLSGFLDFLGTNKEFLGRVDTFMADSSGKIAQGAHQMDESVQVMQGATGRFQSMASIISSIVKAQKGLKDIRL</sequence>
<dbReference type="PROSITE" id="PS50111">
    <property type="entry name" value="CHEMOTAXIS_TRANSDUC_2"/>
    <property type="match status" value="1"/>
</dbReference>
<evidence type="ECO:0000259" key="4">
    <source>
        <dbReference type="PROSITE" id="PS50111"/>
    </source>
</evidence>
<gene>
    <name evidence="5" type="ORF">Apau_0589</name>
</gene>
<accession>E3D0J9</accession>
<dbReference type="RefSeq" id="WP_006300174.1">
    <property type="nucleotide sequence ID" value="NZ_CM001022.1"/>
</dbReference>
<dbReference type="STRING" id="584708.Apau_0589"/>
<dbReference type="InterPro" id="IPR004089">
    <property type="entry name" value="MCPsignal_dom"/>
</dbReference>
<organism evidence="5 6">
    <name type="scientific">Aminomonas paucivorans DSM 12260</name>
    <dbReference type="NCBI Taxonomy" id="584708"/>
    <lineage>
        <taxon>Bacteria</taxon>
        <taxon>Thermotogati</taxon>
        <taxon>Synergistota</taxon>
        <taxon>Synergistia</taxon>
        <taxon>Synergistales</taxon>
        <taxon>Synergistaceae</taxon>
        <taxon>Aminomonas</taxon>
    </lineage>
</organism>
<evidence type="ECO:0000256" key="1">
    <source>
        <dbReference type="ARBA" id="ARBA00023224"/>
    </source>
</evidence>
<dbReference type="PANTHER" id="PTHR32089">
    <property type="entry name" value="METHYL-ACCEPTING CHEMOTAXIS PROTEIN MCPB"/>
    <property type="match status" value="1"/>
</dbReference>
<evidence type="ECO:0000256" key="2">
    <source>
        <dbReference type="ARBA" id="ARBA00029447"/>
    </source>
</evidence>
<dbReference type="AlphaFoldDB" id="E3D0J9"/>
<keyword evidence="1 3" id="KW-0807">Transducer</keyword>
<dbReference type="OrthoDB" id="9816519at2"/>
<feature type="domain" description="Methyl-accepting transducer" evidence="4">
    <location>
        <begin position="57"/>
        <end position="199"/>
    </location>
</feature>
<dbReference type="PaxDb" id="584708-Apau_0589"/>
<evidence type="ECO:0000256" key="3">
    <source>
        <dbReference type="PROSITE-ProRule" id="PRU00284"/>
    </source>
</evidence>
<protein>
    <submittedName>
        <fullName evidence="5">Methyl-accepting chemotaxis sensory transducer</fullName>
    </submittedName>
</protein>
<dbReference type="Gene3D" id="1.10.287.950">
    <property type="entry name" value="Methyl-accepting chemotaxis protein"/>
    <property type="match status" value="1"/>
</dbReference>
<dbReference type="GO" id="GO:0006935">
    <property type="term" value="P:chemotaxis"/>
    <property type="evidence" value="ECO:0007669"/>
    <property type="project" value="InterPro"/>
</dbReference>
<dbReference type="Pfam" id="PF00015">
    <property type="entry name" value="MCPsignal"/>
    <property type="match status" value="1"/>
</dbReference>
<dbReference type="Proteomes" id="UP000005096">
    <property type="component" value="Chromosome"/>
</dbReference>